<reference evidence="1 2" key="1">
    <citation type="submission" date="2024-07" db="EMBL/GenBank/DDBJ databases">
        <title>Chromosome-level genome assembly of the water stick insect Ranatra chinensis (Heteroptera: Nepidae).</title>
        <authorList>
            <person name="Liu X."/>
        </authorList>
    </citation>
    <scope>NUCLEOTIDE SEQUENCE [LARGE SCALE GENOMIC DNA]</scope>
    <source>
        <strain evidence="1">Cailab_2021Rc</strain>
        <tissue evidence="1">Muscle</tissue>
    </source>
</reference>
<evidence type="ECO:0000313" key="2">
    <source>
        <dbReference type="Proteomes" id="UP001558652"/>
    </source>
</evidence>
<dbReference type="AlphaFoldDB" id="A0ABD0YRZ7"/>
<comment type="caution">
    <text evidence="1">The sequence shown here is derived from an EMBL/GenBank/DDBJ whole genome shotgun (WGS) entry which is preliminary data.</text>
</comment>
<dbReference type="Gene3D" id="3.40.50.2300">
    <property type="match status" value="1"/>
</dbReference>
<dbReference type="Proteomes" id="UP001558652">
    <property type="component" value="Unassembled WGS sequence"/>
</dbReference>
<dbReference type="EMBL" id="JBFDAA010000013">
    <property type="protein sequence ID" value="KAL1122573.1"/>
    <property type="molecule type" value="Genomic_DNA"/>
</dbReference>
<keyword evidence="2" id="KW-1185">Reference proteome</keyword>
<organism evidence="1 2">
    <name type="scientific">Ranatra chinensis</name>
    <dbReference type="NCBI Taxonomy" id="642074"/>
    <lineage>
        <taxon>Eukaryota</taxon>
        <taxon>Metazoa</taxon>
        <taxon>Ecdysozoa</taxon>
        <taxon>Arthropoda</taxon>
        <taxon>Hexapoda</taxon>
        <taxon>Insecta</taxon>
        <taxon>Pterygota</taxon>
        <taxon>Neoptera</taxon>
        <taxon>Paraneoptera</taxon>
        <taxon>Hemiptera</taxon>
        <taxon>Heteroptera</taxon>
        <taxon>Panheteroptera</taxon>
        <taxon>Nepomorpha</taxon>
        <taxon>Nepidae</taxon>
        <taxon>Ranatrinae</taxon>
        <taxon>Ranatra</taxon>
    </lineage>
</organism>
<gene>
    <name evidence="1" type="ORF">AAG570_002903</name>
</gene>
<protein>
    <submittedName>
        <fullName evidence="1">Uncharacterized protein</fullName>
    </submittedName>
</protein>
<sequence>MASKRRNMFYENKKQETTAICHPFVILSHHVLKDDPASRYESTCRLLSLILSSWVLDRILVQVSIVRFRKNTHMPWFVKNDTEERNARAKKAYTALLTVTAKTPDSDNYRNFSDKHLPSMAPSSMGPQRILRIKDMAGMKSSLDFLKLLNNLIVRRRESDAICVGVAPERFSESWMKRFLERKSWEC</sequence>
<accession>A0ABD0YRZ7</accession>
<proteinExistence type="predicted"/>
<evidence type="ECO:0000313" key="1">
    <source>
        <dbReference type="EMBL" id="KAL1122573.1"/>
    </source>
</evidence>
<name>A0ABD0YRZ7_9HEMI</name>